<dbReference type="SUPFAM" id="SSF49764">
    <property type="entry name" value="HSP20-like chaperones"/>
    <property type="match status" value="1"/>
</dbReference>
<dbReference type="Proteomes" id="UP000192257">
    <property type="component" value="Unassembled WGS sequence"/>
</dbReference>
<dbReference type="Pfam" id="PF04969">
    <property type="entry name" value="CS"/>
    <property type="match status" value="1"/>
</dbReference>
<gene>
    <name evidence="4" type="ORF">TM35_000141280</name>
</gene>
<dbReference type="PROSITE" id="PS51203">
    <property type="entry name" value="CS"/>
    <property type="match status" value="1"/>
</dbReference>
<keyword evidence="5" id="KW-1185">Reference proteome</keyword>
<dbReference type="GeneID" id="39985353"/>
<evidence type="ECO:0000259" key="2">
    <source>
        <dbReference type="PROSITE" id="PS51048"/>
    </source>
</evidence>
<dbReference type="CDD" id="cd06466">
    <property type="entry name" value="p23_CS_SGT1_like"/>
    <property type="match status" value="1"/>
</dbReference>
<evidence type="ECO:0000313" key="4">
    <source>
        <dbReference type="EMBL" id="ORC88917.1"/>
    </source>
</evidence>
<dbReference type="RefSeq" id="XP_028882983.1">
    <property type="nucleotide sequence ID" value="XM_029025573.1"/>
</dbReference>
<feature type="domain" description="SGS" evidence="2">
    <location>
        <begin position="134"/>
        <end position="221"/>
    </location>
</feature>
<dbReference type="VEuPathDB" id="TriTrypDB:TM35_000141280"/>
<feature type="domain" description="CS" evidence="3">
    <location>
        <begin position="9"/>
        <end position="100"/>
    </location>
</feature>
<dbReference type="InterPro" id="IPR007052">
    <property type="entry name" value="CS_dom"/>
</dbReference>
<organism evidence="4 5">
    <name type="scientific">Trypanosoma theileri</name>
    <dbReference type="NCBI Taxonomy" id="67003"/>
    <lineage>
        <taxon>Eukaryota</taxon>
        <taxon>Discoba</taxon>
        <taxon>Euglenozoa</taxon>
        <taxon>Kinetoplastea</taxon>
        <taxon>Metakinetoplastina</taxon>
        <taxon>Trypanosomatida</taxon>
        <taxon>Trypanosomatidae</taxon>
        <taxon>Trypanosoma</taxon>
    </lineage>
</organism>
<dbReference type="EMBL" id="NBCO01000014">
    <property type="protein sequence ID" value="ORC88917.1"/>
    <property type="molecule type" value="Genomic_DNA"/>
</dbReference>
<dbReference type="Pfam" id="PF05002">
    <property type="entry name" value="SGS"/>
    <property type="match status" value="1"/>
</dbReference>
<dbReference type="STRING" id="67003.A0A1X0NW51"/>
<dbReference type="AlphaFoldDB" id="A0A1X0NW51"/>
<evidence type="ECO:0000313" key="5">
    <source>
        <dbReference type="Proteomes" id="UP000192257"/>
    </source>
</evidence>
<protein>
    <submittedName>
        <fullName evidence="4">Putative phosphatase-like protein</fullName>
    </submittedName>
</protein>
<reference evidence="4 5" key="1">
    <citation type="submission" date="2017-03" db="EMBL/GenBank/DDBJ databases">
        <title>An alternative strategy for trypanosome survival in the mammalian bloodstream revealed through genome and transcriptome analysis of the ubiquitous bovine parasite Trypanosoma (Megatrypanum) theileri.</title>
        <authorList>
            <person name="Kelly S."/>
            <person name="Ivens A."/>
            <person name="Mott A."/>
            <person name="O'Neill E."/>
            <person name="Emms D."/>
            <person name="Macleod O."/>
            <person name="Voorheis P."/>
            <person name="Matthews J."/>
            <person name="Matthews K."/>
            <person name="Carrington M."/>
        </authorList>
    </citation>
    <scope>NUCLEOTIDE SEQUENCE [LARGE SCALE GENOMIC DNA]</scope>
    <source>
        <strain evidence="4">Edinburgh</strain>
    </source>
</reference>
<comment type="caution">
    <text evidence="4">The sequence shown here is derived from an EMBL/GenBank/DDBJ whole genome shotgun (WGS) entry which is preliminary data.</text>
</comment>
<dbReference type="OrthoDB" id="1898560at2759"/>
<dbReference type="InterPro" id="IPR044563">
    <property type="entry name" value="Sgt1-like"/>
</dbReference>
<dbReference type="Gene3D" id="2.60.40.790">
    <property type="match status" value="1"/>
</dbReference>
<dbReference type="PANTHER" id="PTHR45862">
    <property type="entry name" value="PROTEIN SGT1 HOMOLOG"/>
    <property type="match status" value="1"/>
</dbReference>
<dbReference type="FunFam" id="2.60.40.790:FF:000081">
    <property type="entry name" value="Phosphatase-like protein, putative"/>
    <property type="match status" value="1"/>
</dbReference>
<sequence>MSPTTKPFNGAVRCEWFQSPTQVTFTFYVRDRQEDDVRVQATDRSLTVTILLDPSGREYQYNVDHFYAPVTPDAAVINVRPMKIEISLKKASEMQWPALEALGNEAPKLAAPSLTDSSSNAAAVATNSSVPSKELKYPNSRGKDWSAVKIDDDDVKPEGEQALNALFQQIYGNGTDEQRRAMMKSFVESNGTVLSTNWDDVGKREVKMEPPTGMEPKPYTS</sequence>
<dbReference type="InterPro" id="IPR008978">
    <property type="entry name" value="HSP20-like_chaperone"/>
</dbReference>
<dbReference type="InterPro" id="IPR007699">
    <property type="entry name" value="SGS_dom"/>
</dbReference>
<dbReference type="GO" id="GO:0051087">
    <property type="term" value="F:protein-folding chaperone binding"/>
    <property type="evidence" value="ECO:0007669"/>
    <property type="project" value="InterPro"/>
</dbReference>
<evidence type="ECO:0000256" key="1">
    <source>
        <dbReference type="SAM" id="MobiDB-lite"/>
    </source>
</evidence>
<feature type="region of interest" description="Disordered" evidence="1">
    <location>
        <begin position="110"/>
        <end position="141"/>
    </location>
</feature>
<dbReference type="PROSITE" id="PS51048">
    <property type="entry name" value="SGS"/>
    <property type="match status" value="1"/>
</dbReference>
<feature type="region of interest" description="Disordered" evidence="1">
    <location>
        <begin position="198"/>
        <end position="221"/>
    </location>
</feature>
<feature type="compositionally biased region" description="Low complexity" evidence="1">
    <location>
        <begin position="117"/>
        <end position="132"/>
    </location>
</feature>
<evidence type="ECO:0000259" key="3">
    <source>
        <dbReference type="PROSITE" id="PS51203"/>
    </source>
</evidence>
<proteinExistence type="predicted"/>
<accession>A0A1X0NW51</accession>
<name>A0A1X0NW51_9TRYP</name>